<evidence type="ECO:0000256" key="1">
    <source>
        <dbReference type="ARBA" id="ARBA00001946"/>
    </source>
</evidence>
<gene>
    <name evidence="4" type="ORF">GS18_0210555</name>
</gene>
<dbReference type="Gene3D" id="3.90.79.10">
    <property type="entry name" value="Nucleoside Triphosphate Pyrophosphohydrolase"/>
    <property type="match status" value="1"/>
</dbReference>
<dbReference type="Proteomes" id="UP000028549">
    <property type="component" value="Unassembled WGS sequence"/>
</dbReference>
<proteinExistence type="predicted"/>
<sequence length="174" mass="20328">MIFNKMLGIRGIDDKKIRINNREAVRAVIIQNNKILLVHSNLGDCKFPGGGVDKNESHAEALMREVAEETGYLNCLVGDKMGIVIERHLDDYDKDAVFQMTSHYYLCELTDEKVVVQKLDDYESEQEYTPKWVKLEDAMEQNQFILNQCEQNVWIHRENFVLTEIKKWRTTSDD</sequence>
<dbReference type="InterPro" id="IPR020084">
    <property type="entry name" value="NUDIX_hydrolase_CS"/>
</dbReference>
<accession>A0A084GW57</accession>
<comment type="cofactor">
    <cofactor evidence="1">
        <name>Mg(2+)</name>
        <dbReference type="ChEBI" id="CHEBI:18420"/>
    </cofactor>
</comment>
<evidence type="ECO:0000313" key="4">
    <source>
        <dbReference type="EMBL" id="KEZ51569.1"/>
    </source>
</evidence>
<dbReference type="PROSITE" id="PS00893">
    <property type="entry name" value="NUDIX_BOX"/>
    <property type="match status" value="1"/>
</dbReference>
<name>A0A084GW57_METID</name>
<dbReference type="InterPro" id="IPR015797">
    <property type="entry name" value="NUDIX_hydrolase-like_dom_sf"/>
</dbReference>
<dbReference type="GO" id="GO:0016787">
    <property type="term" value="F:hydrolase activity"/>
    <property type="evidence" value="ECO:0007669"/>
    <property type="project" value="UniProtKB-KW"/>
</dbReference>
<dbReference type="PANTHER" id="PTHR43046">
    <property type="entry name" value="GDP-MANNOSE MANNOSYL HYDROLASE"/>
    <property type="match status" value="1"/>
</dbReference>
<dbReference type="EMBL" id="JNVC02000005">
    <property type="protein sequence ID" value="KEZ51569.1"/>
    <property type="molecule type" value="Genomic_DNA"/>
</dbReference>
<protein>
    <submittedName>
        <fullName evidence="4">NUDIX hydrolase</fullName>
    </submittedName>
</protein>
<dbReference type="Pfam" id="PF00293">
    <property type="entry name" value="NUDIX"/>
    <property type="match status" value="1"/>
</dbReference>
<evidence type="ECO:0000259" key="3">
    <source>
        <dbReference type="PROSITE" id="PS51462"/>
    </source>
</evidence>
<dbReference type="AlphaFoldDB" id="A0A084GW57"/>
<organism evidence="4 5">
    <name type="scientific">Metabacillus indicus</name>
    <name type="common">Bacillus indicus</name>
    <dbReference type="NCBI Taxonomy" id="246786"/>
    <lineage>
        <taxon>Bacteria</taxon>
        <taxon>Bacillati</taxon>
        <taxon>Bacillota</taxon>
        <taxon>Bacilli</taxon>
        <taxon>Bacillales</taxon>
        <taxon>Bacillaceae</taxon>
        <taxon>Metabacillus</taxon>
    </lineage>
</organism>
<dbReference type="STRING" id="246786.GS18_0210555"/>
<reference evidence="4 5" key="1">
    <citation type="journal article" date="2005" name="Int. J. Syst. Evol. Microbiol.">
        <title>Bacillus cibi sp. nov., isolated from jeotgal, a traditional Korean fermented seafood.</title>
        <authorList>
            <person name="Yoon J.H."/>
            <person name="Lee C.H."/>
            <person name="Oh T.K."/>
        </authorList>
    </citation>
    <scope>NUCLEOTIDE SEQUENCE [LARGE SCALE GENOMIC DNA]</scope>
    <source>
        <strain evidence="4 5">DSM 16189</strain>
    </source>
</reference>
<dbReference type="CDD" id="cd02883">
    <property type="entry name" value="NUDIX_Hydrolase"/>
    <property type="match status" value="1"/>
</dbReference>
<dbReference type="InterPro" id="IPR000086">
    <property type="entry name" value="NUDIX_hydrolase_dom"/>
</dbReference>
<evidence type="ECO:0000313" key="5">
    <source>
        <dbReference type="Proteomes" id="UP000028549"/>
    </source>
</evidence>
<dbReference type="PANTHER" id="PTHR43046:SF2">
    <property type="entry name" value="8-OXO-DGTP DIPHOSPHATASE-RELATED"/>
    <property type="match status" value="1"/>
</dbReference>
<comment type="caution">
    <text evidence="4">The sequence shown here is derived from an EMBL/GenBank/DDBJ whole genome shotgun (WGS) entry which is preliminary data.</text>
</comment>
<evidence type="ECO:0000256" key="2">
    <source>
        <dbReference type="ARBA" id="ARBA00022801"/>
    </source>
</evidence>
<feature type="domain" description="Nudix hydrolase" evidence="3">
    <location>
        <begin position="20"/>
        <end position="162"/>
    </location>
</feature>
<dbReference type="SUPFAM" id="SSF55811">
    <property type="entry name" value="Nudix"/>
    <property type="match status" value="1"/>
</dbReference>
<dbReference type="PROSITE" id="PS51462">
    <property type="entry name" value="NUDIX"/>
    <property type="match status" value="1"/>
</dbReference>
<keyword evidence="5" id="KW-1185">Reference proteome</keyword>
<keyword evidence="2 4" id="KW-0378">Hydrolase</keyword>